<accession>A0A7C3VKB2</accession>
<dbReference type="EMBL" id="DSPX01000039">
    <property type="protein sequence ID" value="HGF99797.1"/>
    <property type="molecule type" value="Genomic_DNA"/>
</dbReference>
<proteinExistence type="predicted"/>
<dbReference type="AlphaFoldDB" id="A0A7C3VKB2"/>
<name>A0A7C3VKB2_9CYAN</name>
<organism evidence="3">
    <name type="scientific">Planktothricoides sp. SpSt-374</name>
    <dbReference type="NCBI Taxonomy" id="2282167"/>
    <lineage>
        <taxon>Bacteria</taxon>
        <taxon>Bacillati</taxon>
        <taxon>Cyanobacteriota</taxon>
        <taxon>Cyanophyceae</taxon>
        <taxon>Oscillatoriophycideae</taxon>
        <taxon>Oscillatoriales</taxon>
        <taxon>Oscillatoriaceae</taxon>
        <taxon>Planktothricoides</taxon>
    </lineage>
</organism>
<keyword evidence="1" id="KW-0812">Transmembrane</keyword>
<reference evidence="3" key="1">
    <citation type="journal article" date="2020" name="mSystems">
        <title>Genome- and Community-Level Interaction Insights into Carbon Utilization and Element Cycling Functions of Hydrothermarchaeota in Hydrothermal Sediment.</title>
        <authorList>
            <person name="Zhou Z."/>
            <person name="Liu Y."/>
            <person name="Xu W."/>
            <person name="Pan J."/>
            <person name="Luo Z.H."/>
            <person name="Li M."/>
        </authorList>
    </citation>
    <scope>NUCLEOTIDE SEQUENCE [LARGE SCALE GENOMIC DNA]</scope>
    <source>
        <strain evidence="3">SpSt-374</strain>
    </source>
</reference>
<dbReference type="InterPro" id="IPR036457">
    <property type="entry name" value="PPM-type-like_dom_sf"/>
</dbReference>
<dbReference type="SMART" id="SM00331">
    <property type="entry name" value="PP2C_SIG"/>
    <property type="match status" value="1"/>
</dbReference>
<keyword evidence="1" id="KW-1133">Transmembrane helix</keyword>
<evidence type="ECO:0000259" key="2">
    <source>
        <dbReference type="PROSITE" id="PS51746"/>
    </source>
</evidence>
<dbReference type="PROSITE" id="PS51746">
    <property type="entry name" value="PPM_2"/>
    <property type="match status" value="1"/>
</dbReference>
<feature type="domain" description="PPM-type phosphatase" evidence="2">
    <location>
        <begin position="259"/>
        <end position="538"/>
    </location>
</feature>
<protein>
    <submittedName>
        <fullName evidence="3">Serine/threonine-protein phosphatase</fullName>
    </submittedName>
</protein>
<dbReference type="CDD" id="cd00143">
    <property type="entry name" value="PP2Cc"/>
    <property type="match status" value="1"/>
</dbReference>
<dbReference type="SMART" id="SM00332">
    <property type="entry name" value="PP2Cc"/>
    <property type="match status" value="1"/>
</dbReference>
<gene>
    <name evidence="3" type="ORF">ENR15_03780</name>
</gene>
<keyword evidence="1" id="KW-0472">Membrane</keyword>
<dbReference type="Pfam" id="PF13672">
    <property type="entry name" value="PP2C_2"/>
    <property type="match status" value="1"/>
</dbReference>
<dbReference type="InterPro" id="IPR001932">
    <property type="entry name" value="PPM-type_phosphatase-like_dom"/>
</dbReference>
<feature type="transmembrane region" description="Helical" evidence="1">
    <location>
        <begin position="609"/>
        <end position="630"/>
    </location>
</feature>
<evidence type="ECO:0000256" key="1">
    <source>
        <dbReference type="SAM" id="Phobius"/>
    </source>
</evidence>
<dbReference type="SUPFAM" id="SSF81606">
    <property type="entry name" value="PP2C-like"/>
    <property type="match status" value="1"/>
</dbReference>
<comment type="caution">
    <text evidence="3">The sequence shown here is derived from an EMBL/GenBank/DDBJ whole genome shotgun (WGS) entry which is preliminary data.</text>
</comment>
<dbReference type="Gene3D" id="3.60.40.10">
    <property type="entry name" value="PPM-type phosphatase domain"/>
    <property type="match status" value="1"/>
</dbReference>
<evidence type="ECO:0000313" key="3">
    <source>
        <dbReference type="EMBL" id="HGF99797.1"/>
    </source>
</evidence>
<sequence>MNSSSPIYCSNPSCTDPGNVLGTRLCAACQTPLVYRYLWAVGAVAAQISPGSMMAERYSVVAPQIWLDTSPAQPPELPEAPPEEILPYLQLYPLHLHVPQVYGFCPVGENAATQLLLLENVPVDAHSGNLYPAMMDVWTATPGMRQVYWLWQILQLWTPLLQVGVASSLLKAENIRVQGWRVWLRELYGDAGLVTKPDLQDLGYHWLTWTGKMSPPLGDRLQDLGKQMRRPGAEVEDISRQLNALLLETAARLPIRLQVVGATDPGPQRDHNEDTCYPTVVEESRPGVKSPNPLVGKLAIVCDGVGGHEGGEVASQLAVNALKLGVGALVTEIASESDITPPHQMAEQLAAIARVVNNTIATQNDAQGRSGRGRMATTLAMALQLAQKIPTKDGVFPNSHELYLLHIGDSRIYWLTANYCQQLTTDDDVAANSVRLGRMFYRQALQRPDAGALTQALGTKDGDLIRPHVQRLILEEDGLLLLCSDGLSDNDLVETSALDIAATVLADEMSLEDATAALVRLANEKNGHDNTSVVLLRCRISPEKLALFSPKRLTNTTQVEDELSEASKALLYDDSEADFPSMDTEDDARSPRQRRPAFSLMFSLGEAKVLGVLVAVILGGLLGFLGFRLFSPEKLLPDDRTSPPGEVGE</sequence>